<evidence type="ECO:0000313" key="3">
    <source>
        <dbReference type="Proteomes" id="UP001206206"/>
    </source>
</evidence>
<feature type="region of interest" description="Disordered" evidence="1">
    <location>
        <begin position="1"/>
        <end position="31"/>
    </location>
</feature>
<reference evidence="2 3" key="1">
    <citation type="submission" date="2022-06" db="EMBL/GenBank/DDBJ databases">
        <title>Draft genome sequence of type strain Streptomyces rubrisoli DSM 42083.</title>
        <authorList>
            <person name="Duangmal K."/>
            <person name="Klaysubun C."/>
        </authorList>
    </citation>
    <scope>NUCLEOTIDE SEQUENCE [LARGE SCALE GENOMIC DNA]</scope>
    <source>
        <strain evidence="2 3">DSM 42083</strain>
    </source>
</reference>
<evidence type="ECO:0000256" key="1">
    <source>
        <dbReference type="SAM" id="MobiDB-lite"/>
    </source>
</evidence>
<feature type="compositionally biased region" description="Basic and acidic residues" evidence="1">
    <location>
        <begin position="21"/>
        <end position="31"/>
    </location>
</feature>
<keyword evidence="3" id="KW-1185">Reference proteome</keyword>
<proteinExistence type="predicted"/>
<dbReference type="SUPFAM" id="SSF46785">
    <property type="entry name" value="Winged helix' DNA-binding domain"/>
    <property type="match status" value="1"/>
</dbReference>
<dbReference type="InterPro" id="IPR036390">
    <property type="entry name" value="WH_DNA-bd_sf"/>
</dbReference>
<dbReference type="RefSeq" id="WP_255930944.1">
    <property type="nucleotide sequence ID" value="NZ_JANFNH010000033.1"/>
</dbReference>
<dbReference type="InterPro" id="IPR036388">
    <property type="entry name" value="WH-like_DNA-bd_sf"/>
</dbReference>
<comment type="caution">
    <text evidence="2">The sequence shown here is derived from an EMBL/GenBank/DDBJ whole genome shotgun (WGS) entry which is preliminary data.</text>
</comment>
<dbReference type="Gene3D" id="1.10.10.10">
    <property type="entry name" value="Winged helix-like DNA-binding domain superfamily/Winged helix DNA-binding domain"/>
    <property type="match status" value="1"/>
</dbReference>
<gene>
    <name evidence="2" type="ORF">NON19_23340</name>
</gene>
<dbReference type="EMBL" id="JANFNH010000033">
    <property type="protein sequence ID" value="MCQ4044883.1"/>
    <property type="molecule type" value="Genomic_DNA"/>
</dbReference>
<dbReference type="Proteomes" id="UP001206206">
    <property type="component" value="Unassembled WGS sequence"/>
</dbReference>
<protein>
    <submittedName>
        <fullName evidence="2">Transcriptional regulator</fullName>
    </submittedName>
</protein>
<accession>A0ABT1PK40</accession>
<evidence type="ECO:0000313" key="2">
    <source>
        <dbReference type="EMBL" id="MCQ4044883.1"/>
    </source>
</evidence>
<name>A0ABT1PK40_9ACTN</name>
<organism evidence="2 3">
    <name type="scientific">Streptantibioticus rubrisoli</name>
    <dbReference type="NCBI Taxonomy" id="1387313"/>
    <lineage>
        <taxon>Bacteria</taxon>
        <taxon>Bacillati</taxon>
        <taxon>Actinomycetota</taxon>
        <taxon>Actinomycetes</taxon>
        <taxon>Kitasatosporales</taxon>
        <taxon>Streptomycetaceae</taxon>
        <taxon>Streptantibioticus</taxon>
    </lineage>
</organism>
<sequence>MFSELAGPWEAARQSALRAARGGERKRAEGAGRKPKLVFFDRLTELQDARLVHQLPDNRYTLTPLGEQAYQALRPLARWADHWAAAMDRQSADDGGRP</sequence>